<dbReference type="Pfam" id="PF01193">
    <property type="entry name" value="RNA_pol_L"/>
    <property type="match status" value="1"/>
</dbReference>
<dbReference type="InterPro" id="IPR011263">
    <property type="entry name" value="DNA-dir_RNA_pol_RpoA/D/Rpb3"/>
</dbReference>
<evidence type="ECO:0000256" key="1">
    <source>
        <dbReference type="ARBA" id="ARBA00022478"/>
    </source>
</evidence>
<dbReference type="GO" id="GO:0003899">
    <property type="term" value="F:DNA-directed RNA polymerase activity"/>
    <property type="evidence" value="ECO:0007669"/>
    <property type="project" value="InterPro"/>
</dbReference>
<dbReference type="Proteomes" id="UP001642409">
    <property type="component" value="Unassembled WGS sequence"/>
</dbReference>
<dbReference type="InterPro" id="IPR036603">
    <property type="entry name" value="RBP11-like"/>
</dbReference>
<dbReference type="EMBL" id="CATOUU010000927">
    <property type="protein sequence ID" value="CAI9960069.1"/>
    <property type="molecule type" value="Genomic_DNA"/>
</dbReference>
<evidence type="ECO:0000313" key="5">
    <source>
        <dbReference type="EMBL" id="CAI9960069.1"/>
    </source>
</evidence>
<protein>
    <submittedName>
        <fullName evidence="4">DNA-directed RNA polymerase RPB3</fullName>
    </submittedName>
    <submittedName>
        <fullName evidence="6">DNA-directed_RNA polymerase RPB3</fullName>
    </submittedName>
</protein>
<evidence type="ECO:0000313" key="7">
    <source>
        <dbReference type="EMBL" id="CAL6091472.1"/>
    </source>
</evidence>
<dbReference type="GO" id="GO:0046983">
    <property type="term" value="F:protein dimerization activity"/>
    <property type="evidence" value="ECO:0007669"/>
    <property type="project" value="InterPro"/>
</dbReference>
<gene>
    <name evidence="4" type="ORF">HINF_LOCUS14488</name>
    <name evidence="5" type="ORF">HINF_LOCUS47714</name>
    <name evidence="6" type="ORF">HINF_LOCUS54519</name>
    <name evidence="7" type="ORF">HINF_LOCUS65802</name>
</gene>
<name>A0AA86NVN2_9EUKA</name>
<feature type="domain" description="DNA-directed RNA polymerase RpoA/D/Rpb3-type" evidence="3">
    <location>
        <begin position="16"/>
        <end position="315"/>
    </location>
</feature>
<sequence>MNFNPDIKLSQKDRDTLVVHMKNMPQEYANGLRRSLHSEAPTVCIDKVQFTVNKSSLTEEYMAHRLGMIPIHVDTDKFEAMDFYYACKNLHQHELDLQKNLICHTCMSICSLMVSNTTNKMITVTDRDLKFEEPQFKSFSVFRNCQPVPILRLGPNQSIGFKAILLKAKGRVHAKWSPVAACALRPRVTLDIKNMMKLLDCEQTNVHATHYLNTICCKGVFKIVQGQSIQLNESDCIICDDCLRKPFQCNYTGEPLGYPFVHENGKVRLQQPVGITVSETQFQLLVESAGVQSGQEIIGNAINALINDLEDLQGLEGYELISGTAFDTVVEAEELL</sequence>
<keyword evidence="1 4" id="KW-0240">DNA-directed RNA polymerase</keyword>
<dbReference type="InterPro" id="IPR050518">
    <property type="entry name" value="Rpo3/RPB3_RNA_Pol_subunit"/>
</dbReference>
<dbReference type="InterPro" id="IPR022842">
    <property type="entry name" value="RNAP_Rpo3/Rpb3/RPAC1"/>
</dbReference>
<dbReference type="PANTHER" id="PTHR11800:SF2">
    <property type="entry name" value="DNA-DIRECTED RNA POLYMERASE II SUBUNIT RPB3"/>
    <property type="match status" value="1"/>
</dbReference>
<reference evidence="4" key="1">
    <citation type="submission" date="2023-06" db="EMBL/GenBank/DDBJ databases">
        <authorList>
            <person name="Kurt Z."/>
        </authorList>
    </citation>
    <scope>NUCLEOTIDE SEQUENCE</scope>
</reference>
<reference evidence="6 8" key="2">
    <citation type="submission" date="2024-07" db="EMBL/GenBank/DDBJ databases">
        <authorList>
            <person name="Akdeniz Z."/>
        </authorList>
    </citation>
    <scope>NUCLEOTIDE SEQUENCE [LARGE SCALE GENOMIC DNA]</scope>
</reference>
<dbReference type="Gene3D" id="2.170.120.12">
    <property type="entry name" value="DNA-directed RNA polymerase, insert domain"/>
    <property type="match status" value="1"/>
</dbReference>
<dbReference type="Gene3D" id="3.30.1360.10">
    <property type="entry name" value="RNA polymerase, RBP11-like subunit"/>
    <property type="match status" value="1"/>
</dbReference>
<dbReference type="GO" id="GO:0006366">
    <property type="term" value="P:transcription by RNA polymerase II"/>
    <property type="evidence" value="ECO:0007669"/>
    <property type="project" value="TreeGrafter"/>
</dbReference>
<dbReference type="AlphaFoldDB" id="A0AA86NVN2"/>
<dbReference type="PANTHER" id="PTHR11800">
    <property type="entry name" value="DNA-DIRECTED RNA POLYMERASE"/>
    <property type="match status" value="1"/>
</dbReference>
<evidence type="ECO:0000313" key="8">
    <source>
        <dbReference type="Proteomes" id="UP001642409"/>
    </source>
</evidence>
<evidence type="ECO:0000313" key="4">
    <source>
        <dbReference type="EMBL" id="CAI9926843.1"/>
    </source>
</evidence>
<accession>A0AA86NVN2</accession>
<dbReference type="SMART" id="SM00662">
    <property type="entry name" value="RPOLD"/>
    <property type="match status" value="1"/>
</dbReference>
<proteinExistence type="inferred from homology"/>
<keyword evidence="2" id="KW-0804">Transcription</keyword>
<evidence type="ECO:0000256" key="2">
    <source>
        <dbReference type="ARBA" id="ARBA00023163"/>
    </source>
</evidence>
<dbReference type="EMBL" id="CAXDID020000436">
    <property type="protein sequence ID" value="CAL6091472.1"/>
    <property type="molecule type" value="Genomic_DNA"/>
</dbReference>
<dbReference type="EMBL" id="CAXDID020000283">
    <property type="protein sequence ID" value="CAL6070502.1"/>
    <property type="molecule type" value="Genomic_DNA"/>
</dbReference>
<evidence type="ECO:0000313" key="6">
    <source>
        <dbReference type="EMBL" id="CAL6070502.1"/>
    </source>
</evidence>
<dbReference type="SUPFAM" id="SSF56553">
    <property type="entry name" value="Insert subdomain of RNA polymerase alpha subunit"/>
    <property type="match status" value="1"/>
</dbReference>
<dbReference type="GO" id="GO:0005665">
    <property type="term" value="C:RNA polymerase II, core complex"/>
    <property type="evidence" value="ECO:0007669"/>
    <property type="project" value="TreeGrafter"/>
</dbReference>
<comment type="caution">
    <text evidence="4">The sequence shown here is derived from an EMBL/GenBank/DDBJ whole genome shotgun (WGS) entry which is preliminary data.</text>
</comment>
<evidence type="ECO:0000259" key="3">
    <source>
        <dbReference type="SMART" id="SM00662"/>
    </source>
</evidence>
<dbReference type="EMBL" id="CATOUU010000377">
    <property type="protein sequence ID" value="CAI9926843.1"/>
    <property type="molecule type" value="Genomic_DNA"/>
</dbReference>
<dbReference type="HAMAP" id="MF_00320">
    <property type="entry name" value="RNApol_arch_Rpo3"/>
    <property type="match status" value="1"/>
</dbReference>
<organism evidence="4">
    <name type="scientific">Hexamita inflata</name>
    <dbReference type="NCBI Taxonomy" id="28002"/>
    <lineage>
        <taxon>Eukaryota</taxon>
        <taxon>Metamonada</taxon>
        <taxon>Diplomonadida</taxon>
        <taxon>Hexamitidae</taxon>
        <taxon>Hexamitinae</taxon>
        <taxon>Hexamita</taxon>
    </lineage>
</organism>
<dbReference type="InterPro" id="IPR036643">
    <property type="entry name" value="RNApol_insert_sf"/>
</dbReference>
<dbReference type="Gene3D" id="3.30.70.20">
    <property type="match status" value="1"/>
</dbReference>
<dbReference type="SUPFAM" id="SSF55257">
    <property type="entry name" value="RBP11-like subunits of RNA polymerase"/>
    <property type="match status" value="1"/>
</dbReference>
<keyword evidence="8" id="KW-1185">Reference proteome</keyword>